<evidence type="ECO:0000313" key="1">
    <source>
        <dbReference type="EMBL" id="MFD1104257.1"/>
    </source>
</evidence>
<sequence length="116" mass="12889">MVEPDEALAFEQWWPHHESRTRKTALKALLSGDALDPVSLEFEDIKAIVEAGRREGLRQAADVARERAEKAIARPFDPEQGDTPENRSFDQAWKQGSYNALHCAANAITALMGDEG</sequence>
<accession>A0ABW3P1G1</accession>
<organism evidence="1 2">
    <name type="scientific">Sphingobium olei</name>
    <dbReference type="NCBI Taxonomy" id="420955"/>
    <lineage>
        <taxon>Bacteria</taxon>
        <taxon>Pseudomonadati</taxon>
        <taxon>Pseudomonadota</taxon>
        <taxon>Alphaproteobacteria</taxon>
        <taxon>Sphingomonadales</taxon>
        <taxon>Sphingomonadaceae</taxon>
        <taxon>Sphingobium</taxon>
    </lineage>
</organism>
<comment type="caution">
    <text evidence="1">The sequence shown here is derived from an EMBL/GenBank/DDBJ whole genome shotgun (WGS) entry which is preliminary data.</text>
</comment>
<name>A0ABW3P1G1_9SPHN</name>
<evidence type="ECO:0000313" key="2">
    <source>
        <dbReference type="Proteomes" id="UP001597203"/>
    </source>
</evidence>
<proteinExistence type="predicted"/>
<protein>
    <submittedName>
        <fullName evidence="1">Uncharacterized protein</fullName>
    </submittedName>
</protein>
<dbReference type="Proteomes" id="UP001597203">
    <property type="component" value="Unassembled WGS sequence"/>
</dbReference>
<dbReference type="EMBL" id="JBHTLS010000086">
    <property type="protein sequence ID" value="MFD1104257.1"/>
    <property type="molecule type" value="Genomic_DNA"/>
</dbReference>
<keyword evidence="2" id="KW-1185">Reference proteome</keyword>
<reference evidence="2" key="1">
    <citation type="journal article" date="2019" name="Int. J. Syst. Evol. Microbiol.">
        <title>The Global Catalogue of Microorganisms (GCM) 10K type strain sequencing project: providing services to taxonomists for standard genome sequencing and annotation.</title>
        <authorList>
            <consortium name="The Broad Institute Genomics Platform"/>
            <consortium name="The Broad Institute Genome Sequencing Center for Infectious Disease"/>
            <person name="Wu L."/>
            <person name="Ma J."/>
        </authorList>
    </citation>
    <scope>NUCLEOTIDE SEQUENCE [LARGE SCALE GENOMIC DNA]</scope>
    <source>
        <strain evidence="2">CCUG 54329</strain>
    </source>
</reference>
<dbReference type="RefSeq" id="WP_380909458.1">
    <property type="nucleotide sequence ID" value="NZ_JBHTLS010000086.1"/>
</dbReference>
<gene>
    <name evidence="1" type="ORF">ACFQ24_05085</name>
</gene>